<feature type="transmembrane region" description="Helical" evidence="1">
    <location>
        <begin position="87"/>
        <end position="104"/>
    </location>
</feature>
<reference evidence="2 3" key="1">
    <citation type="submission" date="2020-08" db="EMBL/GenBank/DDBJ databases">
        <title>Sequencing the genomes of 1000 actinobacteria strains.</title>
        <authorList>
            <person name="Klenk H.-P."/>
        </authorList>
    </citation>
    <scope>NUCLEOTIDE SEQUENCE [LARGE SCALE GENOMIC DNA]</scope>
    <source>
        <strain evidence="2 3">DSM 41827</strain>
    </source>
</reference>
<keyword evidence="1" id="KW-1133">Transmembrane helix</keyword>
<keyword evidence="3" id="KW-1185">Reference proteome</keyword>
<evidence type="ECO:0000256" key="1">
    <source>
        <dbReference type="SAM" id="Phobius"/>
    </source>
</evidence>
<gene>
    <name evidence="2" type="ORF">HDA42_000108</name>
</gene>
<dbReference type="Proteomes" id="UP000577386">
    <property type="component" value="Unassembled WGS sequence"/>
</dbReference>
<evidence type="ECO:0000313" key="2">
    <source>
        <dbReference type="EMBL" id="MBA9050933.1"/>
    </source>
</evidence>
<accession>A0A7W3NI87</accession>
<keyword evidence="1" id="KW-0812">Transmembrane</keyword>
<dbReference type="EMBL" id="JACJIJ010000001">
    <property type="protein sequence ID" value="MBA9050933.1"/>
    <property type="molecule type" value="Genomic_DNA"/>
</dbReference>
<comment type="caution">
    <text evidence="2">The sequence shown here is derived from an EMBL/GenBank/DDBJ whole genome shotgun (WGS) entry which is preliminary data.</text>
</comment>
<organism evidence="2 3">
    <name type="scientific">Streptomyces murinus</name>
    <dbReference type="NCBI Taxonomy" id="33900"/>
    <lineage>
        <taxon>Bacteria</taxon>
        <taxon>Bacillati</taxon>
        <taxon>Actinomycetota</taxon>
        <taxon>Actinomycetes</taxon>
        <taxon>Kitasatosporales</taxon>
        <taxon>Streptomycetaceae</taxon>
        <taxon>Streptomyces</taxon>
    </lineage>
</organism>
<dbReference type="AlphaFoldDB" id="A0A7W3NI87"/>
<name>A0A7W3NI87_STRMR</name>
<keyword evidence="1" id="KW-0472">Membrane</keyword>
<feature type="transmembrane region" description="Helical" evidence="1">
    <location>
        <begin position="12"/>
        <end position="35"/>
    </location>
</feature>
<dbReference type="RefSeq" id="WP_182774362.1">
    <property type="nucleotide sequence ID" value="NZ_BAAAHW010000016.1"/>
</dbReference>
<protein>
    <submittedName>
        <fullName evidence="2">Uncharacterized protein</fullName>
    </submittedName>
</protein>
<sequence length="115" mass="12017">MISTSWDRSRRIAAASSVLAVIVLAVGVLAVALSVGVPESWWPHTGQTFAAKAHGHRDRCAPIVGRAKAYCERGSAASALGHHPSGTAWRLVPAGAGMAALVVWRGRRAAGRRQG</sequence>
<evidence type="ECO:0000313" key="3">
    <source>
        <dbReference type="Proteomes" id="UP000577386"/>
    </source>
</evidence>
<proteinExistence type="predicted"/>